<keyword evidence="3" id="KW-1185">Reference proteome</keyword>
<dbReference type="Gene3D" id="3.60.21.10">
    <property type="match status" value="1"/>
</dbReference>
<gene>
    <name evidence="2" type="ORF">TrCOL_g944</name>
</gene>
<accession>A0A9W7GCI5</accession>
<feature type="compositionally biased region" description="Basic and acidic residues" evidence="1">
    <location>
        <begin position="55"/>
        <end position="83"/>
    </location>
</feature>
<organism evidence="2 3">
    <name type="scientific">Triparma columacea</name>
    <dbReference type="NCBI Taxonomy" id="722753"/>
    <lineage>
        <taxon>Eukaryota</taxon>
        <taxon>Sar</taxon>
        <taxon>Stramenopiles</taxon>
        <taxon>Ochrophyta</taxon>
        <taxon>Bolidophyceae</taxon>
        <taxon>Parmales</taxon>
        <taxon>Triparmaceae</taxon>
        <taxon>Triparma</taxon>
    </lineage>
</organism>
<sequence length="147" mass="16372">MYPLLMERKVAPIDTLDQIRVVDRKQEVSPDGPMCDLMWSDPEETVWLGCHGDSSLRVKGGGDMRQGRGAQGRDRRSDDHGDAGEEGGGMERTLRDFIERAEGMVGRGEGACGHVMMGRCEQARECYERFTGFCSNTGEWRKSLRGG</sequence>
<reference evidence="3" key="1">
    <citation type="journal article" date="2023" name="Commun. Biol.">
        <title>Genome analysis of Parmales, the sister group of diatoms, reveals the evolutionary specialization of diatoms from phago-mixotrophs to photoautotrophs.</title>
        <authorList>
            <person name="Ban H."/>
            <person name="Sato S."/>
            <person name="Yoshikawa S."/>
            <person name="Yamada K."/>
            <person name="Nakamura Y."/>
            <person name="Ichinomiya M."/>
            <person name="Sato N."/>
            <person name="Blanc-Mathieu R."/>
            <person name="Endo H."/>
            <person name="Kuwata A."/>
            <person name="Ogata H."/>
        </authorList>
    </citation>
    <scope>NUCLEOTIDE SEQUENCE [LARGE SCALE GENOMIC DNA]</scope>
</reference>
<dbReference type="PANTHER" id="PTHR45619">
    <property type="entry name" value="SERINE/THREONINE-PROTEIN PHOSPHATASE PP2A-RELATED"/>
    <property type="match status" value="1"/>
</dbReference>
<evidence type="ECO:0000313" key="3">
    <source>
        <dbReference type="Proteomes" id="UP001165065"/>
    </source>
</evidence>
<name>A0A9W7GCI5_9STRA</name>
<proteinExistence type="predicted"/>
<dbReference type="InterPro" id="IPR029052">
    <property type="entry name" value="Metallo-depent_PP-like"/>
</dbReference>
<evidence type="ECO:0008006" key="4">
    <source>
        <dbReference type="Google" id="ProtNLM"/>
    </source>
</evidence>
<evidence type="ECO:0000256" key="1">
    <source>
        <dbReference type="SAM" id="MobiDB-lite"/>
    </source>
</evidence>
<dbReference type="InterPro" id="IPR047129">
    <property type="entry name" value="PPA2-like"/>
</dbReference>
<dbReference type="AlphaFoldDB" id="A0A9W7GCI5"/>
<dbReference type="Proteomes" id="UP001165065">
    <property type="component" value="Unassembled WGS sequence"/>
</dbReference>
<dbReference type="EMBL" id="BRYA01000118">
    <property type="protein sequence ID" value="GMI40089.1"/>
    <property type="molecule type" value="Genomic_DNA"/>
</dbReference>
<protein>
    <recommendedName>
        <fullName evidence="4">Protein-serine/threonine phosphatase</fullName>
    </recommendedName>
</protein>
<dbReference type="GO" id="GO:0004722">
    <property type="term" value="F:protein serine/threonine phosphatase activity"/>
    <property type="evidence" value="ECO:0007669"/>
    <property type="project" value="InterPro"/>
</dbReference>
<dbReference type="SUPFAM" id="SSF56300">
    <property type="entry name" value="Metallo-dependent phosphatases"/>
    <property type="match status" value="1"/>
</dbReference>
<feature type="region of interest" description="Disordered" evidence="1">
    <location>
        <begin position="55"/>
        <end position="92"/>
    </location>
</feature>
<comment type="caution">
    <text evidence="2">The sequence shown here is derived from an EMBL/GenBank/DDBJ whole genome shotgun (WGS) entry which is preliminary data.</text>
</comment>
<evidence type="ECO:0000313" key="2">
    <source>
        <dbReference type="EMBL" id="GMI40089.1"/>
    </source>
</evidence>